<protein>
    <submittedName>
        <fullName evidence="1">Uncharacterized protein</fullName>
    </submittedName>
</protein>
<comment type="caution">
    <text evidence="1">The sequence shown here is derived from an EMBL/GenBank/DDBJ whole genome shotgun (WGS) entry which is preliminary data.</text>
</comment>
<dbReference type="EMBL" id="BPQB01000008">
    <property type="protein sequence ID" value="GJE88043.1"/>
    <property type="molecule type" value="Genomic_DNA"/>
</dbReference>
<evidence type="ECO:0000313" key="1">
    <source>
        <dbReference type="EMBL" id="GJE88043.1"/>
    </source>
</evidence>
<reference evidence="1 2" key="1">
    <citation type="submission" date="2021-08" db="EMBL/GenBank/DDBJ databases">
        <title>Draft Genome Sequence of Phanerochaete sordida strain YK-624.</title>
        <authorList>
            <person name="Mori T."/>
            <person name="Dohra H."/>
            <person name="Suzuki T."/>
            <person name="Kawagishi H."/>
            <person name="Hirai H."/>
        </authorList>
    </citation>
    <scope>NUCLEOTIDE SEQUENCE [LARGE SCALE GENOMIC DNA]</scope>
    <source>
        <strain evidence="1 2">YK-624</strain>
    </source>
</reference>
<gene>
    <name evidence="1" type="ORF">PsYK624_041260</name>
</gene>
<organism evidence="1 2">
    <name type="scientific">Phanerochaete sordida</name>
    <dbReference type="NCBI Taxonomy" id="48140"/>
    <lineage>
        <taxon>Eukaryota</taxon>
        <taxon>Fungi</taxon>
        <taxon>Dikarya</taxon>
        <taxon>Basidiomycota</taxon>
        <taxon>Agaricomycotina</taxon>
        <taxon>Agaricomycetes</taxon>
        <taxon>Polyporales</taxon>
        <taxon>Phanerochaetaceae</taxon>
        <taxon>Phanerochaete</taxon>
    </lineage>
</organism>
<name>A0A9P3G4C3_9APHY</name>
<accession>A0A9P3G4C3</accession>
<proteinExistence type="predicted"/>
<keyword evidence="2" id="KW-1185">Reference proteome</keyword>
<dbReference type="Proteomes" id="UP000703269">
    <property type="component" value="Unassembled WGS sequence"/>
</dbReference>
<sequence>MYARALLPRLTFQQTPLYPGSRRRVPALRTGFAHLARQRGLRQSARAHLPLRCEASVRRPEWKARRCAAHASPAIPNAHRRPYVYARPPSPEAPPCTDRPLRRRARVAQLGGGGRAAKRADVSAVACAPAVSLARTRPMPRPLSGCSSRPDFSAARRRAALTGRVLASSLAAHCGSKTHAVVSNILYRPASKLAFVLFLPRKHRTRRRRGLCCKATAPRINDILVTYGTLGFCTLPLRNCARHVCFRASHLIYSVTFPKAPEISVRSDAITPPIFISQRVA</sequence>
<dbReference type="AlphaFoldDB" id="A0A9P3G4C3"/>
<evidence type="ECO:0000313" key="2">
    <source>
        <dbReference type="Proteomes" id="UP000703269"/>
    </source>
</evidence>